<evidence type="ECO:0000313" key="3">
    <source>
        <dbReference type="Proteomes" id="UP000298468"/>
    </source>
</evidence>
<proteinExistence type="predicted"/>
<dbReference type="Pfam" id="PF12680">
    <property type="entry name" value="SnoaL_2"/>
    <property type="match status" value="1"/>
</dbReference>
<dbReference type="AlphaFoldDB" id="A0A4R9BY35"/>
<accession>A0A4R9BY35</accession>
<sequence>MTPLNSATATVSEYFARMAGPDKKAGIGLFAPESRVTDDGRTYSGPSEILGWLGAAASEFDYTTRVLSTEVAGDTVTVTTRLEGNFPGGVVDLRHVFTLNAAGQIATLLIAP</sequence>
<gene>
    <name evidence="2" type="ORF">E3T61_04475</name>
</gene>
<dbReference type="InterPro" id="IPR032710">
    <property type="entry name" value="NTF2-like_dom_sf"/>
</dbReference>
<evidence type="ECO:0000313" key="2">
    <source>
        <dbReference type="EMBL" id="TFD93359.1"/>
    </source>
</evidence>
<dbReference type="OrthoDB" id="8684708at2"/>
<feature type="domain" description="SnoaL-like" evidence="1">
    <location>
        <begin position="11"/>
        <end position="106"/>
    </location>
</feature>
<dbReference type="InterPro" id="IPR037401">
    <property type="entry name" value="SnoaL-like"/>
</dbReference>
<dbReference type="Gene3D" id="3.10.450.50">
    <property type="match status" value="1"/>
</dbReference>
<dbReference type="RefSeq" id="WP_134639699.1">
    <property type="nucleotide sequence ID" value="NZ_SOHM01000008.1"/>
</dbReference>
<dbReference type="Proteomes" id="UP000298468">
    <property type="component" value="Unassembled WGS sequence"/>
</dbReference>
<protein>
    <submittedName>
        <fullName evidence="2">Nuclear transport factor 2 family protein</fullName>
    </submittedName>
</protein>
<comment type="caution">
    <text evidence="2">The sequence shown here is derived from an EMBL/GenBank/DDBJ whole genome shotgun (WGS) entry which is preliminary data.</text>
</comment>
<keyword evidence="3" id="KW-1185">Reference proteome</keyword>
<organism evidence="2 3">
    <name type="scientific">Cryobacterium lactosi</name>
    <dbReference type="NCBI Taxonomy" id="1259202"/>
    <lineage>
        <taxon>Bacteria</taxon>
        <taxon>Bacillati</taxon>
        <taxon>Actinomycetota</taxon>
        <taxon>Actinomycetes</taxon>
        <taxon>Micrococcales</taxon>
        <taxon>Microbacteriaceae</taxon>
        <taxon>Cryobacterium</taxon>
    </lineage>
</organism>
<evidence type="ECO:0000259" key="1">
    <source>
        <dbReference type="Pfam" id="PF12680"/>
    </source>
</evidence>
<reference evidence="2 3" key="1">
    <citation type="submission" date="2019-03" db="EMBL/GenBank/DDBJ databases">
        <title>Genomics of glacier-inhabiting Cryobacterium strains.</title>
        <authorList>
            <person name="Liu Q."/>
            <person name="Xin Y.-H."/>
        </authorList>
    </citation>
    <scope>NUCLEOTIDE SEQUENCE [LARGE SCALE GENOMIC DNA]</scope>
    <source>
        <strain evidence="2 3">Sr59</strain>
    </source>
</reference>
<dbReference type="EMBL" id="SOHM01000008">
    <property type="protein sequence ID" value="TFD93359.1"/>
    <property type="molecule type" value="Genomic_DNA"/>
</dbReference>
<name>A0A4R9BY35_9MICO</name>
<dbReference type="SUPFAM" id="SSF54427">
    <property type="entry name" value="NTF2-like"/>
    <property type="match status" value="1"/>
</dbReference>